<organism evidence="1 2">
    <name type="scientific">Malus baccata</name>
    <name type="common">Siberian crab apple</name>
    <name type="synonym">Pyrus baccata</name>
    <dbReference type="NCBI Taxonomy" id="106549"/>
    <lineage>
        <taxon>Eukaryota</taxon>
        <taxon>Viridiplantae</taxon>
        <taxon>Streptophyta</taxon>
        <taxon>Embryophyta</taxon>
        <taxon>Tracheophyta</taxon>
        <taxon>Spermatophyta</taxon>
        <taxon>Magnoliopsida</taxon>
        <taxon>eudicotyledons</taxon>
        <taxon>Gunneridae</taxon>
        <taxon>Pentapetalae</taxon>
        <taxon>rosids</taxon>
        <taxon>fabids</taxon>
        <taxon>Rosales</taxon>
        <taxon>Rosaceae</taxon>
        <taxon>Amygdaloideae</taxon>
        <taxon>Maleae</taxon>
        <taxon>Malus</taxon>
    </lineage>
</organism>
<dbReference type="AlphaFoldDB" id="A0A540MVS2"/>
<evidence type="ECO:0000313" key="2">
    <source>
        <dbReference type="Proteomes" id="UP000315295"/>
    </source>
</evidence>
<dbReference type="EMBL" id="VIEB01000164">
    <property type="protein sequence ID" value="TQE02907.1"/>
    <property type="molecule type" value="Genomic_DNA"/>
</dbReference>
<accession>A0A540MVS2</accession>
<protein>
    <recommendedName>
        <fullName evidence="3">Retrotransposon Copia-like N-terminal domain-containing protein</fullName>
    </recommendedName>
</protein>
<reference evidence="1 2" key="1">
    <citation type="journal article" date="2019" name="G3 (Bethesda)">
        <title>Sequencing of a Wild Apple (Malus baccata) Genome Unravels the Differences Between Cultivated and Wild Apple Species Regarding Disease Resistance and Cold Tolerance.</title>
        <authorList>
            <person name="Chen X."/>
        </authorList>
    </citation>
    <scope>NUCLEOTIDE SEQUENCE [LARGE SCALE GENOMIC DNA]</scope>
    <source>
        <strain evidence="2">cv. Shandingzi</strain>
        <tissue evidence="1">Leaves</tissue>
    </source>
</reference>
<name>A0A540MVS2_MALBA</name>
<proteinExistence type="predicted"/>
<evidence type="ECO:0008006" key="3">
    <source>
        <dbReference type="Google" id="ProtNLM"/>
    </source>
</evidence>
<evidence type="ECO:0000313" key="1">
    <source>
        <dbReference type="EMBL" id="TQE02907.1"/>
    </source>
</evidence>
<sequence length="205" mass="23054">MVTAAQLTIVQSPITNLIPNVSTSVTVKLDDTNYLVWHYQLRLLLESHGILGFVDGTRRCPTRFVEDATLEGVETDAFQIWTMHDRAVMQLIIATLSPTAMSCVIGCLSSNDMWISLKDRFSTVTKASIFQLKTELQNIKKGNDLVSTYLQRIKDVRDHLSAAGVTFEDDDIVILALKGLPSEYNTFRTVIRGRENVISLKEFRS</sequence>
<gene>
    <name evidence="1" type="ORF">C1H46_011465</name>
</gene>
<dbReference type="Proteomes" id="UP000315295">
    <property type="component" value="Unassembled WGS sequence"/>
</dbReference>
<keyword evidence="2" id="KW-1185">Reference proteome</keyword>
<dbReference type="PANTHER" id="PTHR47481:SF22">
    <property type="entry name" value="RETROTRANSPOSON GAG DOMAIN-CONTAINING PROTEIN"/>
    <property type="match status" value="1"/>
</dbReference>
<dbReference type="Pfam" id="PF14223">
    <property type="entry name" value="Retrotran_gag_2"/>
    <property type="match status" value="1"/>
</dbReference>
<dbReference type="PANTHER" id="PTHR47481">
    <property type="match status" value="1"/>
</dbReference>
<comment type="caution">
    <text evidence="1">The sequence shown here is derived from an EMBL/GenBank/DDBJ whole genome shotgun (WGS) entry which is preliminary data.</text>
</comment>